<gene>
    <name evidence="15" type="ORF">THASP1DRAFT_12970</name>
</gene>
<dbReference type="STRING" id="78915.A0A4P9XWC0"/>
<keyword evidence="16" id="KW-1185">Reference proteome</keyword>
<dbReference type="UniPathway" id="UPA00617">
    <property type="reaction ID" value="UER00669"/>
</dbReference>
<dbReference type="InterPro" id="IPR004006">
    <property type="entry name" value="DhaK_dom"/>
</dbReference>
<feature type="binding site" evidence="12">
    <location>
        <position position="58"/>
    </location>
    <ligand>
        <name>substrate</name>
    </ligand>
</feature>
<evidence type="ECO:0000256" key="2">
    <source>
        <dbReference type="ARBA" id="ARBA00004778"/>
    </source>
</evidence>
<evidence type="ECO:0000256" key="11">
    <source>
        <dbReference type="PIRSR" id="PIRSR612734-1"/>
    </source>
</evidence>
<feature type="domain" description="DhaK" evidence="14">
    <location>
        <begin position="1"/>
        <end position="298"/>
    </location>
</feature>
<dbReference type="AlphaFoldDB" id="A0A4P9XWC0"/>
<evidence type="ECO:0000256" key="5">
    <source>
        <dbReference type="ARBA" id="ARBA00022741"/>
    </source>
</evidence>
<dbReference type="InterPro" id="IPR050861">
    <property type="entry name" value="Dihydroxyacetone_Kinase"/>
</dbReference>
<dbReference type="GO" id="GO:0004371">
    <property type="term" value="F:glycerone kinase activity"/>
    <property type="evidence" value="ECO:0007669"/>
    <property type="project" value="UniProtKB-EC"/>
</dbReference>
<comment type="pathway">
    <text evidence="2">Polyol metabolism; glycerol fermentation; glycerone phosphate from glycerol (oxidative route): step 2/2.</text>
</comment>
<dbReference type="OrthoDB" id="1724672at2759"/>
<comment type="catalytic activity">
    <reaction evidence="9">
        <text>D-glyceraldehyde + ATP = D-glyceraldehyde 3-phosphate + ADP + H(+)</text>
        <dbReference type="Rhea" id="RHEA:13941"/>
        <dbReference type="ChEBI" id="CHEBI:15378"/>
        <dbReference type="ChEBI" id="CHEBI:17378"/>
        <dbReference type="ChEBI" id="CHEBI:30616"/>
        <dbReference type="ChEBI" id="CHEBI:59776"/>
        <dbReference type="ChEBI" id="CHEBI:456216"/>
        <dbReference type="EC" id="2.7.1.28"/>
    </reaction>
</comment>
<dbReference type="PROSITE" id="PS51481">
    <property type="entry name" value="DHAK"/>
    <property type="match status" value="1"/>
</dbReference>
<comment type="similarity">
    <text evidence="3">Belongs to the dihydroxyacetone kinase (DAK) family.</text>
</comment>
<dbReference type="GO" id="GO:0019588">
    <property type="term" value="P:anaerobic glycerol catabolic process"/>
    <property type="evidence" value="ECO:0007669"/>
    <property type="project" value="UniProtKB-UniPathway"/>
</dbReference>
<dbReference type="InterPro" id="IPR004007">
    <property type="entry name" value="DhaL_dom"/>
</dbReference>
<dbReference type="PANTHER" id="PTHR28629">
    <property type="entry name" value="TRIOKINASE/FMN CYCLASE"/>
    <property type="match status" value="1"/>
</dbReference>
<evidence type="ECO:0000256" key="10">
    <source>
        <dbReference type="ARBA" id="ARBA00048898"/>
    </source>
</evidence>
<evidence type="ECO:0000256" key="9">
    <source>
        <dbReference type="ARBA" id="ARBA00047974"/>
    </source>
</evidence>
<dbReference type="Proteomes" id="UP000271241">
    <property type="component" value="Unassembled WGS sequence"/>
</dbReference>
<proteinExistence type="inferred from homology"/>
<dbReference type="Gene3D" id="3.40.50.10440">
    <property type="entry name" value="Dihydroxyacetone kinase, domain 1"/>
    <property type="match status" value="1"/>
</dbReference>
<dbReference type="InterPro" id="IPR012734">
    <property type="entry name" value="DhaK_ATP"/>
</dbReference>
<keyword evidence="4" id="KW-0808">Transferase</keyword>
<feature type="active site" description="Tele-hemiaminal-histidine intermediate" evidence="11">
    <location>
        <position position="174"/>
    </location>
</feature>
<evidence type="ECO:0000313" key="16">
    <source>
        <dbReference type="Proteomes" id="UP000271241"/>
    </source>
</evidence>
<accession>A0A4P9XWC0</accession>
<protein>
    <submittedName>
        <fullName evidence="15">Dak1 domain-containing protein</fullName>
    </submittedName>
</protein>
<name>A0A4P9XWC0_9FUNG</name>
<dbReference type="FunFam" id="3.30.1180.20:FF:000001">
    <property type="entry name" value="Dihydroxyacetone kinase 1"/>
    <property type="match status" value="1"/>
</dbReference>
<keyword evidence="8" id="KW-0067">ATP-binding</keyword>
<sequence length="528" mass="55252">MLFWAGGAGHEPSHIGYVGDGLLSAAVSGDVFASPSPRQILDALRRCQSPHGTLLVVKNYTGDVLNFGMARERAATEGIRTAMVVVGDDVAVGREKGGLVGRRGLAGTVLVHKAAGAAAARGEPLERVLEIAKMVSDNLATIGVALSPCYVPGASGEHVRRLRSDEMELGMGIHGEPGYKTMALPPSRELAREMLGMAIATADTDPDRDFVDWAQHDTNNVVLLVNNLGGTSTLELAAFTADIMHQDCQLRVKRVYSGAFMTALNTKGASLTLLRLPGAELDECILGLLDAPATAPSWPACSARPSSQALCANSTRGGSSGKATRLEENSAMARTIRHACSAVIEAEPELTRLDTVAGDGDCGLTLKRTATAVLEALDAGQLPLDPAASTMLALSNVLEDSMGGTSGALYCIFFNALAERISQSTETGIKMWRAGLLAALHQLQEYTPARPGDRTLMDALVPFVSTLAKDDGTLKDAVAAAHQGAAATADMQPRLGRAIYVGSVDQAHVPDAGAQGLVHIFEGILAEE</sequence>
<keyword evidence="7" id="KW-0319">Glycerol metabolism</keyword>
<dbReference type="NCBIfam" id="TIGR02361">
    <property type="entry name" value="dak_ATP"/>
    <property type="match status" value="1"/>
</dbReference>
<dbReference type="GO" id="GO:0050354">
    <property type="term" value="F:triokinase activity"/>
    <property type="evidence" value="ECO:0007669"/>
    <property type="project" value="UniProtKB-EC"/>
</dbReference>
<dbReference type="InterPro" id="IPR036117">
    <property type="entry name" value="DhaL_dom_sf"/>
</dbReference>
<dbReference type="SUPFAM" id="SSF82549">
    <property type="entry name" value="DAK1/DegV-like"/>
    <property type="match status" value="1"/>
</dbReference>
<evidence type="ECO:0000313" key="15">
    <source>
        <dbReference type="EMBL" id="RKP10332.1"/>
    </source>
</evidence>
<feature type="binding site" evidence="12">
    <location>
        <position position="63"/>
    </location>
    <ligand>
        <name>substrate</name>
    </ligand>
</feature>
<dbReference type="PANTHER" id="PTHR28629:SF4">
    <property type="entry name" value="TRIOKINASE_FMN CYCLASE"/>
    <property type="match status" value="1"/>
</dbReference>
<dbReference type="SMART" id="SM01120">
    <property type="entry name" value="Dak2"/>
    <property type="match status" value="1"/>
</dbReference>
<dbReference type="FunFam" id="1.25.40.340:FF:000001">
    <property type="entry name" value="Dihydroxyacetone kinase 1"/>
    <property type="match status" value="1"/>
</dbReference>
<dbReference type="Gene3D" id="3.30.1180.20">
    <property type="entry name" value="Dihydroxyacetone kinase, domain 2"/>
    <property type="match status" value="1"/>
</dbReference>
<dbReference type="GO" id="GO:0005829">
    <property type="term" value="C:cytosol"/>
    <property type="evidence" value="ECO:0007669"/>
    <property type="project" value="TreeGrafter"/>
</dbReference>
<comment type="catalytic activity">
    <reaction evidence="10">
        <text>dihydroxyacetone + ATP = dihydroxyacetone phosphate + ADP + H(+)</text>
        <dbReference type="Rhea" id="RHEA:15773"/>
        <dbReference type="ChEBI" id="CHEBI:15378"/>
        <dbReference type="ChEBI" id="CHEBI:16016"/>
        <dbReference type="ChEBI" id="CHEBI:30616"/>
        <dbReference type="ChEBI" id="CHEBI:57642"/>
        <dbReference type="ChEBI" id="CHEBI:456216"/>
        <dbReference type="EC" id="2.7.1.29"/>
    </reaction>
</comment>
<evidence type="ECO:0000256" key="12">
    <source>
        <dbReference type="PIRSR" id="PIRSR612734-2"/>
    </source>
</evidence>
<evidence type="ECO:0000256" key="3">
    <source>
        <dbReference type="ARBA" id="ARBA00008757"/>
    </source>
</evidence>
<keyword evidence="5" id="KW-0547">Nucleotide-binding</keyword>
<evidence type="ECO:0000256" key="1">
    <source>
        <dbReference type="ARBA" id="ARBA00003264"/>
    </source>
</evidence>
<evidence type="ECO:0000256" key="8">
    <source>
        <dbReference type="ARBA" id="ARBA00022840"/>
    </source>
</evidence>
<evidence type="ECO:0000256" key="4">
    <source>
        <dbReference type="ARBA" id="ARBA00022679"/>
    </source>
</evidence>
<dbReference type="Pfam" id="PF02734">
    <property type="entry name" value="Dak2"/>
    <property type="match status" value="1"/>
</dbReference>
<comment type="function">
    <text evidence="1">Catalyzes both the phosphorylation of dihydroxyacetone and of glyceraldehyde.</text>
</comment>
<feature type="binding site" evidence="12">
    <location>
        <begin position="7"/>
        <end position="10"/>
    </location>
    <ligand>
        <name>substrate</name>
    </ligand>
</feature>
<feature type="domain" description="DhaL" evidence="13">
    <location>
        <begin position="330"/>
        <end position="526"/>
    </location>
</feature>
<dbReference type="SUPFAM" id="SSF101473">
    <property type="entry name" value="DhaL-like"/>
    <property type="match status" value="1"/>
</dbReference>
<evidence type="ECO:0000259" key="13">
    <source>
        <dbReference type="PROSITE" id="PS51480"/>
    </source>
</evidence>
<organism evidence="15 16">
    <name type="scientific">Thamnocephalis sphaerospora</name>
    <dbReference type="NCBI Taxonomy" id="78915"/>
    <lineage>
        <taxon>Eukaryota</taxon>
        <taxon>Fungi</taxon>
        <taxon>Fungi incertae sedis</taxon>
        <taxon>Zoopagomycota</taxon>
        <taxon>Zoopagomycotina</taxon>
        <taxon>Zoopagomycetes</taxon>
        <taxon>Zoopagales</taxon>
        <taxon>Sigmoideomycetaceae</taxon>
        <taxon>Thamnocephalis</taxon>
    </lineage>
</organism>
<dbReference type="GO" id="GO:0005524">
    <property type="term" value="F:ATP binding"/>
    <property type="evidence" value="ECO:0007669"/>
    <property type="project" value="UniProtKB-KW"/>
</dbReference>
<keyword evidence="6" id="KW-0418">Kinase</keyword>
<dbReference type="Pfam" id="PF02733">
    <property type="entry name" value="Dak1"/>
    <property type="match status" value="1"/>
</dbReference>
<evidence type="ECO:0000256" key="6">
    <source>
        <dbReference type="ARBA" id="ARBA00022777"/>
    </source>
</evidence>
<reference evidence="16" key="1">
    <citation type="journal article" date="2018" name="Nat. Microbiol.">
        <title>Leveraging single-cell genomics to expand the fungal tree of life.</title>
        <authorList>
            <person name="Ahrendt S.R."/>
            <person name="Quandt C.A."/>
            <person name="Ciobanu D."/>
            <person name="Clum A."/>
            <person name="Salamov A."/>
            <person name="Andreopoulos B."/>
            <person name="Cheng J.F."/>
            <person name="Woyke T."/>
            <person name="Pelin A."/>
            <person name="Henrissat B."/>
            <person name="Reynolds N.K."/>
            <person name="Benny G.L."/>
            <person name="Smith M.E."/>
            <person name="James T.Y."/>
            <person name="Grigoriev I.V."/>
        </authorList>
    </citation>
    <scope>NUCLEOTIDE SEQUENCE [LARGE SCALE GENOMIC DNA]</scope>
    <source>
        <strain evidence="16">RSA 1356</strain>
    </source>
</reference>
<evidence type="ECO:0000259" key="14">
    <source>
        <dbReference type="PROSITE" id="PS51481"/>
    </source>
</evidence>
<dbReference type="PROSITE" id="PS51480">
    <property type="entry name" value="DHAL"/>
    <property type="match status" value="1"/>
</dbReference>
<dbReference type="Gene3D" id="1.25.40.340">
    <property type="match status" value="1"/>
</dbReference>
<dbReference type="FunFam" id="3.40.50.10440:FF:000001">
    <property type="entry name" value="Dihydroxyacetone kinase, DhaK subunit"/>
    <property type="match status" value="1"/>
</dbReference>
<dbReference type="EMBL" id="KZ992458">
    <property type="protein sequence ID" value="RKP10332.1"/>
    <property type="molecule type" value="Genomic_DNA"/>
</dbReference>
<evidence type="ECO:0000256" key="7">
    <source>
        <dbReference type="ARBA" id="ARBA00022798"/>
    </source>
</evidence>